<evidence type="ECO:0000256" key="8">
    <source>
        <dbReference type="PROSITE-ProRule" id="PRU00282"/>
    </source>
</evidence>
<dbReference type="eggNOG" id="KOG0764">
    <property type="taxonomic scope" value="Eukaryota"/>
</dbReference>
<dbReference type="InterPro" id="IPR018108">
    <property type="entry name" value="MCP_transmembrane"/>
</dbReference>
<evidence type="ECO:0000256" key="10">
    <source>
        <dbReference type="SAM" id="Phobius"/>
    </source>
</evidence>
<evidence type="ECO:0000256" key="5">
    <source>
        <dbReference type="ARBA" id="ARBA00022737"/>
    </source>
</evidence>
<dbReference type="RefSeq" id="XP_001032315.2">
    <property type="nucleotide sequence ID" value="XM_001032315.3"/>
</dbReference>
<evidence type="ECO:0000256" key="2">
    <source>
        <dbReference type="ARBA" id="ARBA00006375"/>
    </source>
</evidence>
<dbReference type="GeneID" id="7836817"/>
<comment type="similarity">
    <text evidence="2 9">Belongs to the mitochondrial carrier (TC 2.A.29) family.</text>
</comment>
<evidence type="ECO:0000313" key="12">
    <source>
        <dbReference type="Proteomes" id="UP000009168"/>
    </source>
</evidence>
<keyword evidence="5" id="KW-0677">Repeat</keyword>
<evidence type="ECO:0000256" key="7">
    <source>
        <dbReference type="ARBA" id="ARBA00023136"/>
    </source>
</evidence>
<dbReference type="InParanoid" id="I7LZR1"/>
<keyword evidence="3 9" id="KW-0813">Transport</keyword>
<dbReference type="Gene3D" id="1.50.40.10">
    <property type="entry name" value="Mitochondrial carrier domain"/>
    <property type="match status" value="1"/>
</dbReference>
<dbReference type="PANTHER" id="PTHR45683">
    <property type="entry name" value="MITOCHONDRIAL NICOTINAMIDE ADENINE DINUCLEOTIDE TRANSPORTER 1-RELATED-RELATED"/>
    <property type="match status" value="1"/>
</dbReference>
<sequence>MNKQLKSEISIKASNIEHKWFSDLISGLIGGLVSVTACAPLDIARTRLNMMNSQYSVKKYEGFLHALQTIQKEEGFRGFYKGYNATVISIPLFHSLFFTIYNQMKPFIKNHMTDTPLVIQHICASTITGFICDTLTNPLWVVRTRLQVQHMHQDSSKYSDGLFKTFRKIQQEEGFKALYKGLGASLLGLTHVAFQFPIYEYLKAKFEHNKSLQNKKVNSKDIFVASVISKFIACSITYPHIVIRTRLQDNRQNYGSLNLSHRLRIKDIVMDIVHKEGLNGLYRGLKVDLVRVLPANTITFIVYEYCKSVIDGQTKQQSELLH</sequence>
<dbReference type="KEGG" id="tet:TTHERM_00649210"/>
<evidence type="ECO:0000256" key="6">
    <source>
        <dbReference type="ARBA" id="ARBA00022989"/>
    </source>
</evidence>
<dbReference type="InterPro" id="IPR044712">
    <property type="entry name" value="SLC25A32-like"/>
</dbReference>
<dbReference type="SUPFAM" id="SSF103506">
    <property type="entry name" value="Mitochondrial carrier"/>
    <property type="match status" value="1"/>
</dbReference>
<reference evidence="12" key="1">
    <citation type="journal article" date="2006" name="PLoS Biol.">
        <title>Macronuclear genome sequence of the ciliate Tetrahymena thermophila, a model eukaryote.</title>
        <authorList>
            <person name="Eisen J.A."/>
            <person name="Coyne R.S."/>
            <person name="Wu M."/>
            <person name="Wu D."/>
            <person name="Thiagarajan M."/>
            <person name="Wortman J.R."/>
            <person name="Badger J.H."/>
            <person name="Ren Q."/>
            <person name="Amedeo P."/>
            <person name="Jones K.M."/>
            <person name="Tallon L.J."/>
            <person name="Delcher A.L."/>
            <person name="Salzberg S.L."/>
            <person name="Silva J.C."/>
            <person name="Haas B.J."/>
            <person name="Majoros W.H."/>
            <person name="Farzad M."/>
            <person name="Carlton J.M."/>
            <person name="Smith R.K. Jr."/>
            <person name="Garg J."/>
            <person name="Pearlman R.E."/>
            <person name="Karrer K.M."/>
            <person name="Sun L."/>
            <person name="Manning G."/>
            <person name="Elde N.C."/>
            <person name="Turkewitz A.P."/>
            <person name="Asai D.J."/>
            <person name="Wilkes D.E."/>
            <person name="Wang Y."/>
            <person name="Cai H."/>
            <person name="Collins K."/>
            <person name="Stewart B.A."/>
            <person name="Lee S.R."/>
            <person name="Wilamowska K."/>
            <person name="Weinberg Z."/>
            <person name="Ruzzo W.L."/>
            <person name="Wloga D."/>
            <person name="Gaertig J."/>
            <person name="Frankel J."/>
            <person name="Tsao C.-C."/>
            <person name="Gorovsky M.A."/>
            <person name="Keeling P.J."/>
            <person name="Waller R.F."/>
            <person name="Patron N.J."/>
            <person name="Cherry J.M."/>
            <person name="Stover N.A."/>
            <person name="Krieger C.J."/>
            <person name="del Toro C."/>
            <person name="Ryder H.F."/>
            <person name="Williamson S.C."/>
            <person name="Barbeau R.A."/>
            <person name="Hamilton E.P."/>
            <person name="Orias E."/>
        </authorList>
    </citation>
    <scope>NUCLEOTIDE SEQUENCE [LARGE SCALE GENOMIC DNA]</scope>
    <source>
        <strain evidence="12">SB210</strain>
    </source>
</reference>
<protein>
    <submittedName>
        <fullName evidence="11">Carrier protein</fullName>
    </submittedName>
</protein>
<keyword evidence="6 10" id="KW-1133">Transmembrane helix</keyword>
<dbReference type="OMA" id="AFYNGMG"/>
<evidence type="ECO:0000256" key="3">
    <source>
        <dbReference type="ARBA" id="ARBA00022448"/>
    </source>
</evidence>
<dbReference type="HOGENOM" id="CLU_015166_6_1_1"/>
<keyword evidence="7 8" id="KW-0472">Membrane</keyword>
<keyword evidence="12" id="KW-1185">Reference proteome</keyword>
<organism evidence="11 12">
    <name type="scientific">Tetrahymena thermophila (strain SB210)</name>
    <dbReference type="NCBI Taxonomy" id="312017"/>
    <lineage>
        <taxon>Eukaryota</taxon>
        <taxon>Sar</taxon>
        <taxon>Alveolata</taxon>
        <taxon>Ciliophora</taxon>
        <taxon>Intramacronucleata</taxon>
        <taxon>Oligohymenophorea</taxon>
        <taxon>Hymenostomatida</taxon>
        <taxon>Tetrahymenina</taxon>
        <taxon>Tetrahymenidae</taxon>
        <taxon>Tetrahymena</taxon>
    </lineage>
</organism>
<name>I7LZR1_TETTS</name>
<dbReference type="InterPro" id="IPR002067">
    <property type="entry name" value="MCP"/>
</dbReference>
<dbReference type="Pfam" id="PF00153">
    <property type="entry name" value="Mito_carr"/>
    <property type="match status" value="3"/>
</dbReference>
<feature type="transmembrane region" description="Helical" evidence="10">
    <location>
        <begin position="177"/>
        <end position="202"/>
    </location>
</feature>
<feature type="repeat" description="Solcar" evidence="8">
    <location>
        <begin position="18"/>
        <end position="107"/>
    </location>
</feature>
<dbReference type="AlphaFoldDB" id="I7LZR1"/>
<comment type="subcellular location">
    <subcellularLocation>
        <location evidence="1">Membrane</location>
        <topology evidence="1">Multi-pass membrane protein</topology>
    </subcellularLocation>
</comment>
<dbReference type="Proteomes" id="UP000009168">
    <property type="component" value="Unassembled WGS sequence"/>
</dbReference>
<feature type="transmembrane region" description="Helical" evidence="10">
    <location>
        <begin position="222"/>
        <end position="243"/>
    </location>
</feature>
<evidence type="ECO:0000256" key="4">
    <source>
        <dbReference type="ARBA" id="ARBA00022692"/>
    </source>
</evidence>
<accession>I7LZR1</accession>
<feature type="transmembrane region" description="Helical" evidence="10">
    <location>
        <begin position="20"/>
        <end position="43"/>
    </location>
</feature>
<evidence type="ECO:0000256" key="1">
    <source>
        <dbReference type="ARBA" id="ARBA00004141"/>
    </source>
</evidence>
<feature type="repeat" description="Solcar" evidence="8">
    <location>
        <begin position="116"/>
        <end position="205"/>
    </location>
</feature>
<keyword evidence="4 8" id="KW-0812">Transmembrane</keyword>
<evidence type="ECO:0000256" key="9">
    <source>
        <dbReference type="RuleBase" id="RU000488"/>
    </source>
</evidence>
<dbReference type="PRINTS" id="PR00926">
    <property type="entry name" value="MITOCARRIER"/>
</dbReference>
<dbReference type="EMBL" id="GG662698">
    <property type="protein sequence ID" value="EAR84652.2"/>
    <property type="molecule type" value="Genomic_DNA"/>
</dbReference>
<dbReference type="PROSITE" id="PS50920">
    <property type="entry name" value="SOLCAR"/>
    <property type="match status" value="3"/>
</dbReference>
<dbReference type="OrthoDB" id="428293at2759"/>
<dbReference type="GO" id="GO:0016020">
    <property type="term" value="C:membrane"/>
    <property type="evidence" value="ECO:0007669"/>
    <property type="project" value="UniProtKB-SubCell"/>
</dbReference>
<feature type="repeat" description="Solcar" evidence="8">
    <location>
        <begin position="217"/>
        <end position="309"/>
    </location>
</feature>
<gene>
    <name evidence="11" type="ORF">TTHERM_00649210</name>
</gene>
<feature type="transmembrane region" description="Helical" evidence="10">
    <location>
        <begin position="82"/>
        <end position="101"/>
    </location>
</feature>
<dbReference type="GO" id="GO:0015215">
    <property type="term" value="F:nucleotide transmembrane transporter activity"/>
    <property type="evidence" value="ECO:0007669"/>
    <property type="project" value="UniProtKB-ARBA"/>
</dbReference>
<evidence type="ECO:0000313" key="11">
    <source>
        <dbReference type="EMBL" id="EAR84652.2"/>
    </source>
</evidence>
<proteinExistence type="inferred from homology"/>
<dbReference type="InterPro" id="IPR023395">
    <property type="entry name" value="MCP_dom_sf"/>
</dbReference>